<keyword evidence="3" id="KW-1185">Reference proteome</keyword>
<dbReference type="STRING" id="145388.A0A0D2MAJ5"/>
<dbReference type="KEGG" id="mng:MNEG_15588"/>
<feature type="compositionally biased region" description="Low complexity" evidence="1">
    <location>
        <begin position="1"/>
        <end position="29"/>
    </location>
</feature>
<dbReference type="AlphaFoldDB" id="A0A0D2MAJ5"/>
<dbReference type="EMBL" id="KK105679">
    <property type="protein sequence ID" value="KIY92375.1"/>
    <property type="molecule type" value="Genomic_DNA"/>
</dbReference>
<feature type="region of interest" description="Disordered" evidence="1">
    <location>
        <begin position="1"/>
        <end position="33"/>
    </location>
</feature>
<sequence>MLALSAAPRAARAQPAAAAPKESPAATAAGRPGASVRQVPAFTGVVSCAPFTVLVAPSSGPGNASSVLLEADPEVSSAVALQVADATLYVSLTSDFASRAPIKLTARVPADKLTRVASRGGATGGGPHL</sequence>
<reference evidence="2 3" key="1">
    <citation type="journal article" date="2013" name="BMC Genomics">
        <title>Reconstruction of the lipid metabolism for the microalga Monoraphidium neglectum from its genome sequence reveals characteristics suitable for biofuel production.</title>
        <authorList>
            <person name="Bogen C."/>
            <person name="Al-Dilaimi A."/>
            <person name="Albersmeier A."/>
            <person name="Wichmann J."/>
            <person name="Grundmann M."/>
            <person name="Rupp O."/>
            <person name="Lauersen K.J."/>
            <person name="Blifernez-Klassen O."/>
            <person name="Kalinowski J."/>
            <person name="Goesmann A."/>
            <person name="Mussgnug J.H."/>
            <person name="Kruse O."/>
        </authorList>
    </citation>
    <scope>NUCLEOTIDE SEQUENCE [LARGE SCALE GENOMIC DNA]</scope>
    <source>
        <strain evidence="2 3">SAG 48.87</strain>
    </source>
</reference>
<organism evidence="2 3">
    <name type="scientific">Monoraphidium neglectum</name>
    <dbReference type="NCBI Taxonomy" id="145388"/>
    <lineage>
        <taxon>Eukaryota</taxon>
        <taxon>Viridiplantae</taxon>
        <taxon>Chlorophyta</taxon>
        <taxon>core chlorophytes</taxon>
        <taxon>Chlorophyceae</taxon>
        <taxon>CS clade</taxon>
        <taxon>Sphaeropleales</taxon>
        <taxon>Selenastraceae</taxon>
        <taxon>Monoraphidium</taxon>
    </lineage>
</organism>
<evidence type="ECO:0000313" key="3">
    <source>
        <dbReference type="Proteomes" id="UP000054498"/>
    </source>
</evidence>
<dbReference type="Gene3D" id="2.160.20.120">
    <property type="match status" value="1"/>
</dbReference>
<dbReference type="GeneID" id="25733264"/>
<name>A0A0D2MAJ5_9CHLO</name>
<evidence type="ECO:0000256" key="1">
    <source>
        <dbReference type="SAM" id="MobiDB-lite"/>
    </source>
</evidence>
<protein>
    <submittedName>
        <fullName evidence="2">Uncharacterized protein</fullName>
    </submittedName>
</protein>
<accession>A0A0D2MAJ5</accession>
<dbReference type="Proteomes" id="UP000054498">
    <property type="component" value="Unassembled WGS sequence"/>
</dbReference>
<gene>
    <name evidence="2" type="ORF">MNEG_15588</name>
</gene>
<dbReference type="RefSeq" id="XP_013891395.1">
    <property type="nucleotide sequence ID" value="XM_014035941.1"/>
</dbReference>
<dbReference type="OrthoDB" id="549560at2759"/>
<evidence type="ECO:0000313" key="2">
    <source>
        <dbReference type="EMBL" id="KIY92375.1"/>
    </source>
</evidence>
<proteinExistence type="predicted"/>